<dbReference type="EMBL" id="JAHJDP010000061">
    <property type="protein sequence ID" value="MBU2691436.1"/>
    <property type="molecule type" value="Genomic_DNA"/>
</dbReference>
<comment type="subcellular location">
    <subcellularLocation>
        <location evidence="1">Cytoplasm</location>
    </subcellularLocation>
</comment>
<evidence type="ECO:0000256" key="6">
    <source>
        <dbReference type="SAM" id="MobiDB-lite"/>
    </source>
</evidence>
<dbReference type="FunFam" id="3.30.300.160:FF:000002">
    <property type="entry name" value="Type II secretion system protein E"/>
    <property type="match status" value="1"/>
</dbReference>
<dbReference type="Gene3D" id="3.40.50.300">
    <property type="entry name" value="P-loop containing nucleotide triphosphate hydrolases"/>
    <property type="match status" value="1"/>
</dbReference>
<dbReference type="GO" id="GO:0009297">
    <property type="term" value="P:pilus assembly"/>
    <property type="evidence" value="ECO:0007669"/>
    <property type="project" value="InterPro"/>
</dbReference>
<dbReference type="InterPro" id="IPR013374">
    <property type="entry name" value="ATPase_typ4_pilus-assembl_PilB"/>
</dbReference>
<dbReference type="FunFam" id="3.30.450.90:FF:000001">
    <property type="entry name" value="Type II secretion system ATPase GspE"/>
    <property type="match status" value="1"/>
</dbReference>
<gene>
    <name evidence="9" type="primary">pilB</name>
    <name evidence="9" type="ORF">KJ970_10965</name>
</gene>
<dbReference type="Gene3D" id="1.10.40.70">
    <property type="match status" value="1"/>
</dbReference>
<reference evidence="9" key="1">
    <citation type="submission" date="2021-05" db="EMBL/GenBank/DDBJ databases">
        <title>Energy efficiency and biological interactions define the core microbiome of deep oligotrophic groundwater.</title>
        <authorList>
            <person name="Mehrshad M."/>
            <person name="Lopez-Fernandez M."/>
            <person name="Bell E."/>
            <person name="Bernier-Latmani R."/>
            <person name="Bertilsson S."/>
            <person name="Dopson M."/>
        </authorList>
    </citation>
    <scope>NUCLEOTIDE SEQUENCE</scope>
    <source>
        <strain evidence="9">Modern_marine.mb.64</strain>
    </source>
</reference>
<dbReference type="GO" id="GO:0016887">
    <property type="term" value="F:ATP hydrolysis activity"/>
    <property type="evidence" value="ECO:0007669"/>
    <property type="project" value="InterPro"/>
</dbReference>
<keyword evidence="5" id="KW-0067">ATP-binding</keyword>
<proteinExistence type="inferred from homology"/>
<dbReference type="InterPro" id="IPR001482">
    <property type="entry name" value="T2SS/T4SS_dom"/>
</dbReference>
<comment type="caution">
    <text evidence="9">The sequence shown here is derived from an EMBL/GenBank/DDBJ whole genome shotgun (WGS) entry which is preliminary data.</text>
</comment>
<dbReference type="InterPro" id="IPR027417">
    <property type="entry name" value="P-loop_NTPase"/>
</dbReference>
<comment type="similarity">
    <text evidence="2">Belongs to the GSP E family.</text>
</comment>
<evidence type="ECO:0000256" key="5">
    <source>
        <dbReference type="ARBA" id="ARBA00022840"/>
    </source>
</evidence>
<feature type="domain" description="Type II secretion system protein GspE N-terminal" evidence="8">
    <location>
        <begin position="61"/>
        <end position="144"/>
    </location>
</feature>
<feature type="region of interest" description="Disordered" evidence="6">
    <location>
        <begin position="553"/>
        <end position="574"/>
    </location>
</feature>
<dbReference type="GO" id="GO:0005524">
    <property type="term" value="F:ATP binding"/>
    <property type="evidence" value="ECO:0007669"/>
    <property type="project" value="UniProtKB-KW"/>
</dbReference>
<dbReference type="Pfam" id="PF05157">
    <property type="entry name" value="MshEN"/>
    <property type="match status" value="1"/>
</dbReference>
<evidence type="ECO:0000313" key="10">
    <source>
        <dbReference type="Proteomes" id="UP000777784"/>
    </source>
</evidence>
<evidence type="ECO:0000256" key="3">
    <source>
        <dbReference type="ARBA" id="ARBA00022490"/>
    </source>
</evidence>
<dbReference type="CDD" id="cd01129">
    <property type="entry name" value="PulE-GspE-like"/>
    <property type="match status" value="1"/>
</dbReference>
<name>A0A948W7A7_UNCEI</name>
<accession>A0A948W7A7</accession>
<evidence type="ECO:0000256" key="4">
    <source>
        <dbReference type="ARBA" id="ARBA00022741"/>
    </source>
</evidence>
<protein>
    <submittedName>
        <fullName evidence="9">Type IV-A pilus assembly ATPase PilB</fullName>
    </submittedName>
</protein>
<dbReference type="Gene3D" id="3.30.300.160">
    <property type="entry name" value="Type II secretion system, protein E, N-terminal domain"/>
    <property type="match status" value="1"/>
</dbReference>
<evidence type="ECO:0000259" key="7">
    <source>
        <dbReference type="Pfam" id="PF00437"/>
    </source>
</evidence>
<organism evidence="9 10">
    <name type="scientific">Eiseniibacteriota bacterium</name>
    <dbReference type="NCBI Taxonomy" id="2212470"/>
    <lineage>
        <taxon>Bacteria</taxon>
        <taxon>Candidatus Eiseniibacteriota</taxon>
    </lineage>
</organism>
<dbReference type="InterPro" id="IPR037257">
    <property type="entry name" value="T2SS_E_N_sf"/>
</dbReference>
<keyword evidence="3" id="KW-0963">Cytoplasm</keyword>
<dbReference type="Gene3D" id="3.30.450.90">
    <property type="match status" value="1"/>
</dbReference>
<dbReference type="SUPFAM" id="SSF160246">
    <property type="entry name" value="EspE N-terminal domain-like"/>
    <property type="match status" value="1"/>
</dbReference>
<evidence type="ECO:0000259" key="8">
    <source>
        <dbReference type="Pfam" id="PF05157"/>
    </source>
</evidence>
<dbReference type="SUPFAM" id="SSF52540">
    <property type="entry name" value="P-loop containing nucleoside triphosphate hydrolases"/>
    <property type="match status" value="1"/>
</dbReference>
<sequence length="574" mass="63647">MKQDIILKLLEIGLLEEEQIRAAQRLEANEGGSALSHLLRMGILTEADLVKFLSTHFGSAGIHLDNTDIDEETIKLIPASVATKYQVFPVKREGRKLTLAMANPGNFFAIDDIKFITGLEVQALVTTETQIRRAVDRYYDQAESMADVMKSIEDDVEVVDDKAEEDGSEGDVGADEAPVVKFVNSLISDAVRRGASDIHIEPYEKVLRVRFRIDGTLYELMRPPFRLRSAIISRLKIMADLDIAEKRIPQDGRIKIRLKNKVVDLRVSTLPCVHGEKVVMRILDKSNLNVDLTRLGFQEQALFHFEKAIKAPFGIVLVTGPTGSGKTTTLYSALTQISKPDVNIMTAEDPVEYNMDGINQVNINEAVHLTFASALRAFLRQDPNIIMVGEIRDGETAGIAVKAALTGHLVLSTVHTNDAPSTIGRLIDMGVEPFLISSSINIILAQRLLRKVCKHCQAPVVLNAETAHELQIPLDRLKSANIVRGKGCMECNDTGYKGRVGVYEVMPMTPRLREMVLERGSALQLKRQAMREGMLSLRMDALLKMEAGITSPEEVLKESSSDEEEVLEELRKAA</sequence>
<evidence type="ECO:0000313" key="9">
    <source>
        <dbReference type="EMBL" id="MBU2691436.1"/>
    </source>
</evidence>
<dbReference type="Proteomes" id="UP000777784">
    <property type="component" value="Unassembled WGS sequence"/>
</dbReference>
<dbReference type="GO" id="GO:0005737">
    <property type="term" value="C:cytoplasm"/>
    <property type="evidence" value="ECO:0007669"/>
    <property type="project" value="UniProtKB-SubCell"/>
</dbReference>
<dbReference type="Pfam" id="PF00437">
    <property type="entry name" value="T2SSE"/>
    <property type="match status" value="1"/>
</dbReference>
<dbReference type="PANTHER" id="PTHR30258:SF1">
    <property type="entry name" value="PROTEIN TRANSPORT PROTEIN HOFB HOMOLOG"/>
    <property type="match status" value="1"/>
</dbReference>
<evidence type="ECO:0000256" key="1">
    <source>
        <dbReference type="ARBA" id="ARBA00004496"/>
    </source>
</evidence>
<dbReference type="FunFam" id="3.40.50.300:FF:000398">
    <property type="entry name" value="Type IV pilus assembly ATPase PilB"/>
    <property type="match status" value="1"/>
</dbReference>
<dbReference type="InterPro" id="IPR007831">
    <property type="entry name" value="T2SS_GspE_N"/>
</dbReference>
<dbReference type="NCBIfam" id="TIGR02538">
    <property type="entry name" value="type_IV_pilB"/>
    <property type="match status" value="1"/>
</dbReference>
<keyword evidence="4" id="KW-0547">Nucleotide-binding</keyword>
<dbReference type="GO" id="GO:0005886">
    <property type="term" value="C:plasma membrane"/>
    <property type="evidence" value="ECO:0007669"/>
    <property type="project" value="TreeGrafter"/>
</dbReference>
<feature type="domain" description="Bacterial type II secretion system protein E" evidence="7">
    <location>
        <begin position="174"/>
        <end position="556"/>
    </location>
</feature>
<evidence type="ECO:0000256" key="2">
    <source>
        <dbReference type="ARBA" id="ARBA00006611"/>
    </source>
</evidence>
<dbReference type="PANTHER" id="PTHR30258">
    <property type="entry name" value="TYPE II SECRETION SYSTEM PROTEIN GSPE-RELATED"/>
    <property type="match status" value="1"/>
</dbReference>
<dbReference type="AlphaFoldDB" id="A0A948W7A7"/>